<organism evidence="2 3">
    <name type="scientific">Vibrio anguillarum</name>
    <name type="common">Listonella anguillarum</name>
    <dbReference type="NCBI Taxonomy" id="55601"/>
    <lineage>
        <taxon>Bacteria</taxon>
        <taxon>Pseudomonadati</taxon>
        <taxon>Pseudomonadota</taxon>
        <taxon>Gammaproteobacteria</taxon>
        <taxon>Vibrionales</taxon>
        <taxon>Vibrionaceae</taxon>
        <taxon>Vibrio</taxon>
    </lineage>
</organism>
<dbReference type="InterPro" id="IPR024770">
    <property type="entry name" value="TcdA/TcdB_cat"/>
</dbReference>
<comment type="caution">
    <text evidence="2">The sequence shown here is derived from an EMBL/GenBank/DDBJ whole genome shotgun (WGS) entry which is preliminary data.</text>
</comment>
<gene>
    <name evidence="2" type="ORF">EAY46_25735</name>
</gene>
<keyword evidence="3" id="KW-1185">Reference proteome</keyword>
<evidence type="ECO:0000259" key="1">
    <source>
        <dbReference type="Pfam" id="PF12919"/>
    </source>
</evidence>
<feature type="domain" description="GT44" evidence="1">
    <location>
        <begin position="94"/>
        <end position="415"/>
    </location>
</feature>
<accession>A0ABR9ZED1</accession>
<dbReference type="InterPro" id="IPR029044">
    <property type="entry name" value="Nucleotide-diphossugar_trans"/>
</dbReference>
<dbReference type="Pfam" id="PF12919">
    <property type="entry name" value="TcdA_TcdB"/>
    <property type="match status" value="1"/>
</dbReference>
<sequence length="514" mass="60135">MAFDSNLLIQKDFIDKIKTPKLSQRSFYLLSRCVDSINKCSKKDKFKEVLHHIISTTNKIYELDGYSKAIEVQDWLTSNLTLIKDHKVSIPNVIHFIWFGEINHDHVNYMQIWANANTKSDINLWYDSKCFLSHEFHEILKMNCKQRGIKSYECSLLKIQNEAYNFIKTYTEINVSFDEACIRFLVEKDFCDESLIRQNLITIKNDFEKHCCKINKIDFRKVIDKESNTIKEIYELEMYLRGNLAAASDIARLVILRQYGGLYVDVDTLPVSEGIFNETYGYEGENDFNLNKIVDALKMEVVLSELHGRGLIPFENSKKVRDSRAYKQVPSYERQQLERLICRIQNDVKKASDDDFFKSIYVTKVYNNLATISTEQKVDGVFYSNVIGCEKDSKFINILIREMLRRYNYIKKKKCIFLDSRISIPNEEHFYSRFLEYRFDEFKQSSFVTIPLSGPGLFVEVMLGISYDILKLDSLISPMFISSLLQNETLGIGFHTQSMHTPESLDSSWMLKCN</sequence>
<protein>
    <recommendedName>
        <fullName evidence="1">GT44 domain-containing protein</fullName>
    </recommendedName>
</protein>
<name>A0ABR9ZED1_VIBAN</name>
<dbReference type="Proteomes" id="UP000726136">
    <property type="component" value="Unassembled WGS sequence"/>
</dbReference>
<evidence type="ECO:0000313" key="2">
    <source>
        <dbReference type="EMBL" id="MBF4376386.1"/>
    </source>
</evidence>
<dbReference type="Gene3D" id="3.90.550.20">
    <property type="match status" value="1"/>
</dbReference>
<dbReference type="EMBL" id="RDPI01000761">
    <property type="protein sequence ID" value="MBF4376386.1"/>
    <property type="molecule type" value="Genomic_DNA"/>
</dbReference>
<reference evidence="2 3" key="1">
    <citation type="journal article" date="2021" name="PeerJ">
        <title>Analysis of 44 Vibrio anguillarum genomes reveals high genetic diversity.</title>
        <authorList>
            <person name="Hansen M.J."/>
            <person name="Dalsgaard I."/>
        </authorList>
    </citation>
    <scope>NUCLEOTIDE SEQUENCE [LARGE SCALE GENOMIC DNA]</scope>
    <source>
        <strain evidence="2 3">040915-1/1B</strain>
    </source>
</reference>
<proteinExistence type="predicted"/>
<dbReference type="SUPFAM" id="SSF53448">
    <property type="entry name" value="Nucleotide-diphospho-sugar transferases"/>
    <property type="match status" value="1"/>
</dbReference>
<dbReference type="RefSeq" id="WP_107489875.1">
    <property type="nucleotide sequence ID" value="NZ_CP020533.1"/>
</dbReference>
<evidence type="ECO:0000313" key="3">
    <source>
        <dbReference type="Proteomes" id="UP000726136"/>
    </source>
</evidence>